<keyword evidence="3" id="KW-1185">Reference proteome</keyword>
<dbReference type="OrthoDB" id="201720at2759"/>
<feature type="region of interest" description="Disordered" evidence="1">
    <location>
        <begin position="44"/>
        <end position="76"/>
    </location>
</feature>
<name>A0A811PL78_9POAL</name>
<reference evidence="2" key="1">
    <citation type="submission" date="2020-10" db="EMBL/GenBank/DDBJ databases">
        <authorList>
            <person name="Han B."/>
            <person name="Lu T."/>
            <person name="Zhao Q."/>
            <person name="Huang X."/>
            <person name="Zhao Y."/>
        </authorList>
    </citation>
    <scope>NUCLEOTIDE SEQUENCE</scope>
</reference>
<dbReference type="Proteomes" id="UP000604825">
    <property type="component" value="Unassembled WGS sequence"/>
</dbReference>
<evidence type="ECO:0000313" key="3">
    <source>
        <dbReference type="Proteomes" id="UP000604825"/>
    </source>
</evidence>
<feature type="compositionally biased region" description="Low complexity" evidence="1">
    <location>
        <begin position="44"/>
        <end position="59"/>
    </location>
</feature>
<dbReference type="AlphaFoldDB" id="A0A811PL78"/>
<organism evidence="2 3">
    <name type="scientific">Miscanthus lutarioriparius</name>
    <dbReference type="NCBI Taxonomy" id="422564"/>
    <lineage>
        <taxon>Eukaryota</taxon>
        <taxon>Viridiplantae</taxon>
        <taxon>Streptophyta</taxon>
        <taxon>Embryophyta</taxon>
        <taxon>Tracheophyta</taxon>
        <taxon>Spermatophyta</taxon>
        <taxon>Magnoliopsida</taxon>
        <taxon>Liliopsida</taxon>
        <taxon>Poales</taxon>
        <taxon>Poaceae</taxon>
        <taxon>PACMAD clade</taxon>
        <taxon>Panicoideae</taxon>
        <taxon>Andropogonodae</taxon>
        <taxon>Andropogoneae</taxon>
        <taxon>Saccharinae</taxon>
        <taxon>Miscanthus</taxon>
    </lineage>
</organism>
<evidence type="ECO:0000313" key="2">
    <source>
        <dbReference type="EMBL" id="CAD6243188.1"/>
    </source>
</evidence>
<proteinExistence type="predicted"/>
<protein>
    <submittedName>
        <fullName evidence="2">Uncharacterized protein</fullName>
    </submittedName>
</protein>
<dbReference type="EMBL" id="CAJGYO010000007">
    <property type="protein sequence ID" value="CAD6243188.1"/>
    <property type="molecule type" value="Genomic_DNA"/>
</dbReference>
<comment type="caution">
    <text evidence="2">The sequence shown here is derived from an EMBL/GenBank/DDBJ whole genome shotgun (WGS) entry which is preliminary data.</text>
</comment>
<accession>A0A811PL78</accession>
<sequence>MLCSGRMLACNGLLPGRLRLPRADAYRLRPPALARRWRVAASAAASGGSSDLPSSSSSPTTPPFGVGDDQAAASPG</sequence>
<evidence type="ECO:0000256" key="1">
    <source>
        <dbReference type="SAM" id="MobiDB-lite"/>
    </source>
</evidence>
<gene>
    <name evidence="2" type="ORF">NCGR_LOCUS28438</name>
</gene>